<sequence>MLLQETVLCSTAPTTQGTGSGSIVLHDIQTGATLASFKQTNAGPHSLAILESKNIQGGFMLASQPDKSILNVYNFQKDQISLKIVLPEKLTAIALDRRGDFCAGGTAAGRVYLWETSSGVLFNSWDAHYRQVNVLRFTNDGAALLTGSDDSGVSIWSVSRLVDEDMQTEHLVPYCTLSDHTLPVTDIICGIGLFPDCRVLTSSIDHSVKLWDLSTRSLLTTFQFPQPISYLAWDVSERLFFAASSDGSIHQMNLFHERESKVSGVVTEAIGGAGVTDIIRVDDDASREARRKRLINVGQPITSICISLTSAILLVGTSEGLIHLYDIPSHQLLRTISTHKGMSIPHIETMIKPPDLIGHVSLEFRSGSTMDTKDVIPVKPIMPFQRMRDPKSREAHEIAVILPSNHNGYQDELSSYTQEEFLRDYSFFVEPSTTPKTGGTDPLALKSKVEELEVEVEKLRAQLSKAKGVNDAMWDTVVSKMVTQPKDSEPSKTGDSENSDQAERRRKRGRAT</sequence>
<evidence type="ECO:0000256" key="4">
    <source>
        <dbReference type="PROSITE-ProRule" id="PRU00221"/>
    </source>
</evidence>
<protein>
    <recommendedName>
        <fullName evidence="5">Pre-rRNA-processing protein IPI3</fullName>
    </recommendedName>
</protein>
<dbReference type="OrthoDB" id="756370at2759"/>
<dbReference type="GO" id="GO:0006261">
    <property type="term" value="P:DNA-templated DNA replication"/>
    <property type="evidence" value="ECO:0007669"/>
    <property type="project" value="TreeGrafter"/>
</dbReference>
<dbReference type="InterPro" id="IPR015943">
    <property type="entry name" value="WD40/YVTN_repeat-like_dom_sf"/>
</dbReference>
<dbReference type="SUPFAM" id="SSF50978">
    <property type="entry name" value="WD40 repeat-like"/>
    <property type="match status" value="1"/>
</dbReference>
<feature type="repeat" description="WD" evidence="4">
    <location>
        <begin position="199"/>
        <end position="221"/>
    </location>
</feature>
<keyword evidence="2 4" id="KW-0853">WD repeat</keyword>
<evidence type="ECO:0000256" key="2">
    <source>
        <dbReference type="ARBA" id="ARBA00022574"/>
    </source>
</evidence>
<keyword evidence="3" id="KW-0677">Repeat</keyword>
<feature type="repeat" description="WD" evidence="4">
    <location>
        <begin position="125"/>
        <end position="159"/>
    </location>
</feature>
<dbReference type="AlphaFoldDB" id="A0A409XJ37"/>
<proteinExistence type="inferred from homology"/>
<dbReference type="STRING" id="93625.A0A409XJ37"/>
<dbReference type="FunCoup" id="A0A409XJ37">
    <property type="interactions" value="314"/>
</dbReference>
<evidence type="ECO:0000256" key="6">
    <source>
        <dbReference type="SAM" id="MobiDB-lite"/>
    </source>
</evidence>
<evidence type="ECO:0000256" key="3">
    <source>
        <dbReference type="ARBA" id="ARBA00022737"/>
    </source>
</evidence>
<evidence type="ECO:0000313" key="7">
    <source>
        <dbReference type="EMBL" id="PPQ90746.1"/>
    </source>
</evidence>
<evidence type="ECO:0000256" key="5">
    <source>
        <dbReference type="RuleBase" id="RU369067"/>
    </source>
</evidence>
<dbReference type="GO" id="GO:0006364">
    <property type="term" value="P:rRNA processing"/>
    <property type="evidence" value="ECO:0007669"/>
    <property type="project" value="UniProtKB-UniRule"/>
</dbReference>
<evidence type="ECO:0000313" key="8">
    <source>
        <dbReference type="Proteomes" id="UP000283269"/>
    </source>
</evidence>
<dbReference type="GO" id="GO:0120330">
    <property type="term" value="C:rixosome complex"/>
    <property type="evidence" value="ECO:0007669"/>
    <property type="project" value="UniProtKB-UniRule"/>
</dbReference>
<dbReference type="Pfam" id="PF00400">
    <property type="entry name" value="WD40"/>
    <property type="match status" value="2"/>
</dbReference>
<dbReference type="InterPro" id="IPR001680">
    <property type="entry name" value="WD40_rpt"/>
</dbReference>
<accession>A0A409XJ37</accession>
<dbReference type="Proteomes" id="UP000283269">
    <property type="component" value="Unassembled WGS sequence"/>
</dbReference>
<dbReference type="PROSITE" id="PS50294">
    <property type="entry name" value="WD_REPEATS_REGION"/>
    <property type="match status" value="1"/>
</dbReference>
<dbReference type="InParanoid" id="A0A409XJ37"/>
<dbReference type="InterPro" id="IPR045227">
    <property type="entry name" value="WDR18/Ipi3/RID3"/>
</dbReference>
<comment type="subcellular location">
    <subcellularLocation>
        <location evidence="5">Nucleus</location>
    </subcellularLocation>
</comment>
<reference evidence="7 8" key="1">
    <citation type="journal article" date="2018" name="Evol. Lett.">
        <title>Horizontal gene cluster transfer increased hallucinogenic mushroom diversity.</title>
        <authorList>
            <person name="Reynolds H.T."/>
            <person name="Vijayakumar V."/>
            <person name="Gluck-Thaler E."/>
            <person name="Korotkin H.B."/>
            <person name="Matheny P.B."/>
            <person name="Slot J.C."/>
        </authorList>
    </citation>
    <scope>NUCLEOTIDE SEQUENCE [LARGE SCALE GENOMIC DNA]</scope>
    <source>
        <strain evidence="7 8">2631</strain>
    </source>
</reference>
<comment type="similarity">
    <text evidence="1 5">Belongs to the WD repeat IPI3/WDR18 family.</text>
</comment>
<dbReference type="InterPro" id="IPR036322">
    <property type="entry name" value="WD40_repeat_dom_sf"/>
</dbReference>
<comment type="caution">
    <text evidence="7">The sequence shown here is derived from an EMBL/GenBank/DDBJ whole genome shotgun (WGS) entry which is preliminary data.</text>
</comment>
<feature type="compositionally biased region" description="Basic and acidic residues" evidence="6">
    <location>
        <begin position="486"/>
        <end position="495"/>
    </location>
</feature>
<keyword evidence="5" id="KW-0539">Nucleus</keyword>
<organism evidence="7 8">
    <name type="scientific">Psilocybe cyanescens</name>
    <dbReference type="NCBI Taxonomy" id="93625"/>
    <lineage>
        <taxon>Eukaryota</taxon>
        <taxon>Fungi</taxon>
        <taxon>Dikarya</taxon>
        <taxon>Basidiomycota</taxon>
        <taxon>Agaricomycotina</taxon>
        <taxon>Agaricomycetes</taxon>
        <taxon>Agaricomycetidae</taxon>
        <taxon>Agaricales</taxon>
        <taxon>Agaricineae</taxon>
        <taxon>Strophariaceae</taxon>
        <taxon>Psilocybe</taxon>
    </lineage>
</organism>
<feature type="region of interest" description="Disordered" evidence="6">
    <location>
        <begin position="477"/>
        <end position="512"/>
    </location>
</feature>
<name>A0A409XJ37_PSICY</name>
<dbReference type="PANTHER" id="PTHR18763:SF0">
    <property type="entry name" value="WD REPEAT-CONTAINING PROTEIN 18"/>
    <property type="match status" value="1"/>
</dbReference>
<gene>
    <name evidence="7" type="ORF">CVT25_010135</name>
</gene>
<dbReference type="PANTHER" id="PTHR18763">
    <property type="entry name" value="WD-REPEAT PROTEIN 18"/>
    <property type="match status" value="1"/>
</dbReference>
<dbReference type="EMBL" id="NHYD01001548">
    <property type="protein sequence ID" value="PPQ90746.1"/>
    <property type="molecule type" value="Genomic_DNA"/>
</dbReference>
<dbReference type="PROSITE" id="PS50082">
    <property type="entry name" value="WD_REPEATS_2"/>
    <property type="match status" value="2"/>
</dbReference>
<dbReference type="Gene3D" id="2.130.10.10">
    <property type="entry name" value="YVTN repeat-like/Quinoprotein amine dehydrogenase"/>
    <property type="match status" value="2"/>
</dbReference>
<dbReference type="GO" id="GO:0005656">
    <property type="term" value="C:nuclear pre-replicative complex"/>
    <property type="evidence" value="ECO:0007669"/>
    <property type="project" value="TreeGrafter"/>
</dbReference>
<evidence type="ECO:0000256" key="1">
    <source>
        <dbReference type="ARBA" id="ARBA00010143"/>
    </source>
</evidence>
<comment type="function">
    <text evidence="5">Component of the RIX1 complex required for processing of ITS2 sequences from 35S pre-rRNA.</text>
</comment>
<comment type="subunit">
    <text evidence="5">Component of the RIX1 complex, composed of IPI1, RIX1/IPI2 and IPI3 in a 1:2:2 stoichiometry. The complex interacts (via RIX1) with MDN1 (via its hexameric AAA ATPase ring) and the pre-60S ribosome particles.</text>
</comment>
<dbReference type="SMART" id="SM00320">
    <property type="entry name" value="WD40"/>
    <property type="match status" value="5"/>
</dbReference>
<keyword evidence="5" id="KW-0698">rRNA processing</keyword>
<keyword evidence="8" id="KW-1185">Reference proteome</keyword>